<accession>A0A8B3D9Y8</accession>
<dbReference type="EMBL" id="QOUW02000168">
    <property type="protein sequence ID" value="RIW02934.1"/>
    <property type="molecule type" value="Genomic_DNA"/>
</dbReference>
<comment type="similarity">
    <text evidence="1">Belongs to the transferase hexapeptide repeat family.</text>
</comment>
<dbReference type="RefSeq" id="WP_017188966.1">
    <property type="nucleotide sequence ID" value="NZ_JAIULD010000001.1"/>
</dbReference>
<evidence type="ECO:0000256" key="1">
    <source>
        <dbReference type="ARBA" id="ARBA00007274"/>
    </source>
</evidence>
<organism evidence="5 6">
    <name type="scientific">Vibrio harveyi</name>
    <name type="common">Beneckea harveyi</name>
    <dbReference type="NCBI Taxonomy" id="669"/>
    <lineage>
        <taxon>Bacteria</taxon>
        <taxon>Pseudomonadati</taxon>
        <taxon>Pseudomonadota</taxon>
        <taxon>Gammaproteobacteria</taxon>
        <taxon>Vibrionales</taxon>
        <taxon>Vibrionaceae</taxon>
        <taxon>Vibrio</taxon>
    </lineage>
</organism>
<dbReference type="SUPFAM" id="SSF51161">
    <property type="entry name" value="Trimeric LpxA-like enzymes"/>
    <property type="match status" value="1"/>
</dbReference>
<dbReference type="InterPro" id="IPR018357">
    <property type="entry name" value="Hexapep_transf_CS"/>
</dbReference>
<comment type="caution">
    <text evidence="5">The sequence shown here is derived from an EMBL/GenBank/DDBJ whole genome shotgun (WGS) entry which is preliminary data.</text>
</comment>
<gene>
    <name evidence="5" type="ORF">DS957_024825</name>
</gene>
<evidence type="ECO:0000256" key="3">
    <source>
        <dbReference type="ARBA" id="ARBA00022737"/>
    </source>
</evidence>
<protein>
    <submittedName>
        <fullName evidence="5">N-acetyltransferase</fullName>
    </submittedName>
</protein>
<reference evidence="5 6" key="1">
    <citation type="submission" date="2018-08" db="EMBL/GenBank/DDBJ databases">
        <title>Vibrio harveyi strains pathogenic to white snook Centropomus viridis Lockington (1877) and potential probiotic bacteria.</title>
        <authorList>
            <person name="Soto-Rodriguez S."/>
            <person name="Gomez-Gil B."/>
            <person name="Lozano-Olvera R."/>
        </authorList>
    </citation>
    <scope>NUCLEOTIDE SEQUENCE [LARGE SCALE GENOMIC DNA]</scope>
    <source>
        <strain evidence="5 6">CAIM 1508</strain>
    </source>
</reference>
<dbReference type="InterPro" id="IPR001451">
    <property type="entry name" value="Hexapep"/>
</dbReference>
<dbReference type="GO" id="GO:0016746">
    <property type="term" value="F:acyltransferase activity"/>
    <property type="evidence" value="ECO:0007669"/>
    <property type="project" value="UniProtKB-KW"/>
</dbReference>
<dbReference type="Proteomes" id="UP000253437">
    <property type="component" value="Unassembled WGS sequence"/>
</dbReference>
<evidence type="ECO:0000313" key="6">
    <source>
        <dbReference type="Proteomes" id="UP000253437"/>
    </source>
</evidence>
<dbReference type="AlphaFoldDB" id="A0A8B3D9Y8"/>
<evidence type="ECO:0000256" key="4">
    <source>
        <dbReference type="ARBA" id="ARBA00023315"/>
    </source>
</evidence>
<proteinExistence type="inferred from homology"/>
<dbReference type="PROSITE" id="PS00101">
    <property type="entry name" value="HEXAPEP_TRANSFERASES"/>
    <property type="match status" value="1"/>
</dbReference>
<keyword evidence="2 5" id="KW-0808">Transferase</keyword>
<name>A0A8B3D9Y8_VIBHA</name>
<dbReference type="InterPro" id="IPR011004">
    <property type="entry name" value="Trimer_LpxA-like_sf"/>
</dbReference>
<keyword evidence="3" id="KW-0677">Repeat</keyword>
<keyword evidence="4" id="KW-0012">Acyltransferase</keyword>
<evidence type="ECO:0000256" key="2">
    <source>
        <dbReference type="ARBA" id="ARBA00022679"/>
    </source>
</evidence>
<dbReference type="PANTHER" id="PTHR43300:SF4">
    <property type="entry name" value="ACYL-[ACYL-CARRIER-PROTEIN]--UDP-N-ACETYLGLUCOSAMINE O-ACYLTRANSFERASE"/>
    <property type="match status" value="1"/>
</dbReference>
<dbReference type="Gene3D" id="2.160.10.10">
    <property type="entry name" value="Hexapeptide repeat proteins"/>
    <property type="match status" value="1"/>
</dbReference>
<dbReference type="Pfam" id="PF00132">
    <property type="entry name" value="Hexapep"/>
    <property type="match status" value="2"/>
</dbReference>
<evidence type="ECO:0000313" key="5">
    <source>
        <dbReference type="EMBL" id="RIW02934.1"/>
    </source>
</evidence>
<dbReference type="PANTHER" id="PTHR43300">
    <property type="entry name" value="ACETYLTRANSFERASE"/>
    <property type="match status" value="1"/>
</dbReference>
<dbReference type="CDD" id="cd03358">
    <property type="entry name" value="LbH_WxcM_N_like"/>
    <property type="match status" value="1"/>
</dbReference>
<dbReference type="InterPro" id="IPR050179">
    <property type="entry name" value="Trans_hexapeptide_repeat"/>
</dbReference>
<sequence length="159" mass="17025">MFQLGQNMFIHELSDVKSNAIGEDTRVWQFSIIFANAVIGSNCNICAHTLIENDVVIGDDVTIKSGVYVWDGITIEDGAFIGPSVVFSNDKYPRSKVYPEKFMRTLVQRGASIGANATILPGITIGERSMVGAGAVVTKDVPSKAIVMGNPAKVVGYVA</sequence>